<keyword evidence="2" id="KW-0812">Transmembrane</keyword>
<feature type="transmembrane region" description="Helical" evidence="2">
    <location>
        <begin position="12"/>
        <end position="32"/>
    </location>
</feature>
<proteinExistence type="predicted"/>
<dbReference type="AlphaFoldDB" id="A0A9P6CFS0"/>
<organism evidence="3 4">
    <name type="scientific">Collybia nuda</name>
    <dbReference type="NCBI Taxonomy" id="64659"/>
    <lineage>
        <taxon>Eukaryota</taxon>
        <taxon>Fungi</taxon>
        <taxon>Dikarya</taxon>
        <taxon>Basidiomycota</taxon>
        <taxon>Agaricomycotina</taxon>
        <taxon>Agaricomycetes</taxon>
        <taxon>Agaricomycetidae</taxon>
        <taxon>Agaricales</taxon>
        <taxon>Tricholomatineae</taxon>
        <taxon>Clitocybaceae</taxon>
        <taxon>Collybia</taxon>
    </lineage>
</organism>
<evidence type="ECO:0000313" key="3">
    <source>
        <dbReference type="EMBL" id="KAF9464287.1"/>
    </source>
</evidence>
<sequence length="83" mass="9726">MCSEPRVRAFYQYTFTLGLISFHIQYFILSFVGESRDRDMLKSRQLEYRTTSSSALLTAIFPTSTRQTNGRKQKHRRAPCKTV</sequence>
<reference evidence="3" key="1">
    <citation type="submission" date="2020-11" db="EMBL/GenBank/DDBJ databases">
        <authorList>
            <consortium name="DOE Joint Genome Institute"/>
            <person name="Ahrendt S."/>
            <person name="Riley R."/>
            <person name="Andreopoulos W."/>
            <person name="Labutti K."/>
            <person name="Pangilinan J."/>
            <person name="Ruiz-Duenas F.J."/>
            <person name="Barrasa J.M."/>
            <person name="Sanchez-Garcia M."/>
            <person name="Camarero S."/>
            <person name="Miyauchi S."/>
            <person name="Serrano A."/>
            <person name="Linde D."/>
            <person name="Babiker R."/>
            <person name="Drula E."/>
            <person name="Ayuso-Fernandez I."/>
            <person name="Pacheco R."/>
            <person name="Padilla G."/>
            <person name="Ferreira P."/>
            <person name="Barriuso J."/>
            <person name="Kellner H."/>
            <person name="Castanera R."/>
            <person name="Alfaro M."/>
            <person name="Ramirez L."/>
            <person name="Pisabarro A.G."/>
            <person name="Kuo A."/>
            <person name="Tritt A."/>
            <person name="Lipzen A."/>
            <person name="He G."/>
            <person name="Yan M."/>
            <person name="Ng V."/>
            <person name="Cullen D."/>
            <person name="Martin F."/>
            <person name="Rosso M.-N."/>
            <person name="Henrissat B."/>
            <person name="Hibbett D."/>
            <person name="Martinez A.T."/>
            <person name="Grigoriev I.V."/>
        </authorList>
    </citation>
    <scope>NUCLEOTIDE SEQUENCE</scope>
    <source>
        <strain evidence="3">CBS 247.69</strain>
    </source>
</reference>
<comment type="caution">
    <text evidence="3">The sequence shown here is derived from an EMBL/GenBank/DDBJ whole genome shotgun (WGS) entry which is preliminary data.</text>
</comment>
<evidence type="ECO:0000313" key="4">
    <source>
        <dbReference type="Proteomes" id="UP000807353"/>
    </source>
</evidence>
<keyword evidence="4" id="KW-1185">Reference proteome</keyword>
<feature type="compositionally biased region" description="Basic residues" evidence="1">
    <location>
        <begin position="69"/>
        <end position="83"/>
    </location>
</feature>
<name>A0A9P6CFS0_9AGAR</name>
<gene>
    <name evidence="3" type="ORF">BDZ94DRAFT_506443</name>
</gene>
<dbReference type="Proteomes" id="UP000807353">
    <property type="component" value="Unassembled WGS sequence"/>
</dbReference>
<keyword evidence="2" id="KW-1133">Transmembrane helix</keyword>
<evidence type="ECO:0000256" key="2">
    <source>
        <dbReference type="SAM" id="Phobius"/>
    </source>
</evidence>
<protein>
    <submittedName>
        <fullName evidence="3">Uncharacterized protein</fullName>
    </submittedName>
</protein>
<dbReference type="EMBL" id="MU150255">
    <property type="protein sequence ID" value="KAF9464287.1"/>
    <property type="molecule type" value="Genomic_DNA"/>
</dbReference>
<keyword evidence="2" id="KW-0472">Membrane</keyword>
<evidence type="ECO:0000256" key="1">
    <source>
        <dbReference type="SAM" id="MobiDB-lite"/>
    </source>
</evidence>
<feature type="region of interest" description="Disordered" evidence="1">
    <location>
        <begin position="64"/>
        <end position="83"/>
    </location>
</feature>
<accession>A0A9P6CFS0</accession>